<evidence type="ECO:0000313" key="3">
    <source>
        <dbReference type="Proteomes" id="UP000077787"/>
    </source>
</evidence>
<organism evidence="2 3">
    <name type="scientific">Stutzerimonas stutzeri</name>
    <name type="common">Pseudomonas stutzeri</name>
    <dbReference type="NCBI Taxonomy" id="316"/>
    <lineage>
        <taxon>Bacteria</taxon>
        <taxon>Pseudomonadati</taxon>
        <taxon>Pseudomonadota</taxon>
        <taxon>Gammaproteobacteria</taxon>
        <taxon>Pseudomonadales</taxon>
        <taxon>Pseudomonadaceae</taxon>
        <taxon>Stutzerimonas</taxon>
    </lineage>
</organism>
<feature type="signal peptide" evidence="1">
    <location>
        <begin position="1"/>
        <end position="25"/>
    </location>
</feature>
<gene>
    <name evidence="2" type="ORF">PS273GM_13475</name>
</gene>
<keyword evidence="1" id="KW-0732">Signal</keyword>
<dbReference type="EMBL" id="CP015641">
    <property type="protein sequence ID" value="ANF26084.1"/>
    <property type="molecule type" value="Genomic_DNA"/>
</dbReference>
<dbReference type="Proteomes" id="UP000077787">
    <property type="component" value="Chromosome"/>
</dbReference>
<name>A0A172WRG8_STUST</name>
<evidence type="ECO:0000313" key="2">
    <source>
        <dbReference type="EMBL" id="ANF26084.1"/>
    </source>
</evidence>
<dbReference type="AlphaFoldDB" id="A0A172WRG8"/>
<dbReference type="InterPro" id="IPR021268">
    <property type="entry name" value="DUF2845"/>
</dbReference>
<evidence type="ECO:0000256" key="1">
    <source>
        <dbReference type="SAM" id="SignalP"/>
    </source>
</evidence>
<reference evidence="2 3" key="1">
    <citation type="submission" date="2016-05" db="EMBL/GenBank/DDBJ databases">
        <title>Genome sequence of Pseudomonas stutzeri 273 and identification of the exopolysaccharide biosynthesis locus.</title>
        <authorList>
            <person name="Wu S."/>
            <person name="Sun C."/>
        </authorList>
    </citation>
    <scope>NUCLEOTIDE SEQUENCE [LARGE SCALE GENOMIC DNA]</scope>
    <source>
        <strain evidence="2 3">273</strain>
    </source>
</reference>
<dbReference type="Pfam" id="PF11006">
    <property type="entry name" value="DUF2845"/>
    <property type="match status" value="1"/>
</dbReference>
<feature type="chain" id="PRO_5008002852" description="DUF2845 domain-containing protein" evidence="1">
    <location>
        <begin position="26"/>
        <end position="102"/>
    </location>
</feature>
<accession>A0A172WRG8</accession>
<proteinExistence type="predicted"/>
<evidence type="ECO:0008006" key="4">
    <source>
        <dbReference type="Google" id="ProtNLM"/>
    </source>
</evidence>
<protein>
    <recommendedName>
        <fullName evidence="4">DUF2845 domain-containing protein</fullName>
    </recommendedName>
</protein>
<sequence>MRTIGRHWKMVFLFAASLASSIAGADTLRCGSNLINTGDRTFEVERKCGQPVQRDLVGYTLGPNQRREMMREEWVYGPDNGVFNILTFEGNRLVRIETSRAN</sequence>